<dbReference type="STRING" id="1267564.SAMN05192561_1107"/>
<accession>A0A1H6JA25</accession>
<proteinExistence type="predicted"/>
<evidence type="ECO:0008006" key="3">
    <source>
        <dbReference type="Google" id="ProtNLM"/>
    </source>
</evidence>
<dbReference type="InterPro" id="IPR003795">
    <property type="entry name" value="DUF192"/>
</dbReference>
<dbReference type="RefSeq" id="WP_092817481.1">
    <property type="nucleotide sequence ID" value="NZ_FNWU01000010.1"/>
</dbReference>
<evidence type="ECO:0000313" key="1">
    <source>
        <dbReference type="EMBL" id="SEH58924.1"/>
    </source>
</evidence>
<protein>
    <recommendedName>
        <fullName evidence="3">DUF192 domain-containing protein</fullName>
    </recommendedName>
</protein>
<organism evidence="1 2">
    <name type="scientific">Halopenitus malekzadehii</name>
    <dbReference type="NCBI Taxonomy" id="1267564"/>
    <lineage>
        <taxon>Archaea</taxon>
        <taxon>Methanobacteriati</taxon>
        <taxon>Methanobacteriota</taxon>
        <taxon>Stenosarchaea group</taxon>
        <taxon>Halobacteria</taxon>
        <taxon>Halobacteriales</taxon>
        <taxon>Haloferacaceae</taxon>
        <taxon>Halopenitus</taxon>
    </lineage>
</organism>
<gene>
    <name evidence="1" type="ORF">SAMN05192561_1107</name>
</gene>
<dbReference type="PANTHER" id="PTHR37953">
    <property type="entry name" value="UPF0127 PROTEIN MJ1496"/>
    <property type="match status" value="1"/>
</dbReference>
<dbReference type="OrthoDB" id="6763at2157"/>
<dbReference type="Gene3D" id="2.60.120.1140">
    <property type="entry name" value="Protein of unknown function DUF192"/>
    <property type="match status" value="1"/>
</dbReference>
<name>A0A1H6JA25_9EURY</name>
<keyword evidence="2" id="KW-1185">Reference proteome</keyword>
<dbReference type="Pfam" id="PF02643">
    <property type="entry name" value="DUF192"/>
    <property type="match status" value="1"/>
</dbReference>
<reference evidence="1 2" key="1">
    <citation type="submission" date="2016-10" db="EMBL/GenBank/DDBJ databases">
        <authorList>
            <person name="de Groot N.N."/>
        </authorList>
    </citation>
    <scope>NUCLEOTIDE SEQUENCE [LARGE SCALE GENOMIC DNA]</scope>
    <source>
        <strain evidence="1 2">IBRC-M10418</strain>
    </source>
</reference>
<dbReference type="InterPro" id="IPR038695">
    <property type="entry name" value="Saro_0823-like_sf"/>
</dbReference>
<dbReference type="Proteomes" id="UP000199215">
    <property type="component" value="Unassembled WGS sequence"/>
</dbReference>
<dbReference type="PANTHER" id="PTHR37953:SF1">
    <property type="entry name" value="UPF0127 PROTEIN MJ1496"/>
    <property type="match status" value="1"/>
</dbReference>
<dbReference type="EMBL" id="FNWU01000010">
    <property type="protein sequence ID" value="SEH58924.1"/>
    <property type="molecule type" value="Genomic_DNA"/>
</dbReference>
<sequence>MNRRLIAIVLVLVAAALGLLVVDLWQPDDDYDRTTVEIEDAQTGDRLATVDVRIADTFDKRYTGLSETESLDPNEGMLFTYDDPGNRTYVMRNMSFAIDIVFIDADGTITTAYSAEPESEPYTGYDGHGQYVLEVRYGYLEERGIEVGDRVVIDDSL</sequence>
<evidence type="ECO:0000313" key="2">
    <source>
        <dbReference type="Proteomes" id="UP000199215"/>
    </source>
</evidence>
<dbReference type="AlphaFoldDB" id="A0A1H6JA25"/>